<dbReference type="Gene3D" id="1.10.260.40">
    <property type="entry name" value="lambda repressor-like DNA-binding domains"/>
    <property type="match status" value="1"/>
</dbReference>
<evidence type="ECO:0000313" key="3">
    <source>
        <dbReference type="Proteomes" id="UP000092164"/>
    </source>
</evidence>
<keyword evidence="3" id="KW-1185">Reference proteome</keyword>
<dbReference type="InterPro" id="IPR010982">
    <property type="entry name" value="Lambda_DNA-bd_dom_sf"/>
</dbReference>
<dbReference type="STRING" id="1836467.BTR34_16815"/>
<reference evidence="3" key="1">
    <citation type="submission" date="2016-06" db="EMBL/GenBank/DDBJ databases">
        <authorList>
            <person name="Zhan P."/>
        </authorList>
    </citation>
    <scope>NUCLEOTIDE SEQUENCE [LARGE SCALE GENOMIC DNA]</scope>
    <source>
        <strain evidence="3">T28</strain>
    </source>
</reference>
<dbReference type="Pfam" id="PF01381">
    <property type="entry name" value="HTH_3"/>
    <property type="match status" value="1"/>
</dbReference>
<dbReference type="OrthoDB" id="1034290at2"/>
<dbReference type="EMBL" id="LZFP01000012">
    <property type="protein sequence ID" value="OBR39109.1"/>
    <property type="molecule type" value="Genomic_DNA"/>
</dbReference>
<proteinExistence type="predicted"/>
<dbReference type="CDD" id="cd00093">
    <property type="entry name" value="HTH_XRE"/>
    <property type="match status" value="1"/>
</dbReference>
<protein>
    <recommendedName>
        <fullName evidence="1">HTH cro/C1-type domain-containing protein</fullName>
    </recommendedName>
</protein>
<organism evidence="2 3">
    <name type="scientific">Maribacter hydrothermalis</name>
    <dbReference type="NCBI Taxonomy" id="1836467"/>
    <lineage>
        <taxon>Bacteria</taxon>
        <taxon>Pseudomonadati</taxon>
        <taxon>Bacteroidota</taxon>
        <taxon>Flavobacteriia</taxon>
        <taxon>Flavobacteriales</taxon>
        <taxon>Flavobacteriaceae</taxon>
        <taxon>Maribacter</taxon>
    </lineage>
</organism>
<feature type="domain" description="HTH cro/C1-type" evidence="1">
    <location>
        <begin position="11"/>
        <end position="66"/>
    </location>
</feature>
<gene>
    <name evidence="2" type="ORF">A9200_05460</name>
</gene>
<dbReference type="SMART" id="SM00530">
    <property type="entry name" value="HTH_XRE"/>
    <property type="match status" value="1"/>
</dbReference>
<dbReference type="GO" id="GO:0003677">
    <property type="term" value="F:DNA binding"/>
    <property type="evidence" value="ECO:0007669"/>
    <property type="project" value="InterPro"/>
</dbReference>
<sequence length="120" mass="13875">MLDTNLFISRIKTILDQNELSSAAFADLIKVQRSSISHLLNGRNKPSLEFIMKVNETFKEVDLQWLVYGNGNYPNENSENKMHVAIKTDKQLNINTSDNKTIDRIVIFYTDGTFKNYNEQ</sequence>
<accession>A0A1B7Z8V3</accession>
<evidence type="ECO:0000259" key="1">
    <source>
        <dbReference type="PROSITE" id="PS50943"/>
    </source>
</evidence>
<dbReference type="AlphaFoldDB" id="A0A1B7Z8V3"/>
<dbReference type="KEGG" id="mart:BTR34_16815"/>
<dbReference type="PROSITE" id="PS50943">
    <property type="entry name" value="HTH_CROC1"/>
    <property type="match status" value="1"/>
</dbReference>
<dbReference type="SUPFAM" id="SSF47413">
    <property type="entry name" value="lambda repressor-like DNA-binding domains"/>
    <property type="match status" value="1"/>
</dbReference>
<dbReference type="InterPro" id="IPR001387">
    <property type="entry name" value="Cro/C1-type_HTH"/>
</dbReference>
<evidence type="ECO:0000313" key="2">
    <source>
        <dbReference type="EMBL" id="OBR39109.1"/>
    </source>
</evidence>
<dbReference type="RefSeq" id="WP_068484931.1">
    <property type="nucleotide sequence ID" value="NZ_CP018760.1"/>
</dbReference>
<comment type="caution">
    <text evidence="2">The sequence shown here is derived from an EMBL/GenBank/DDBJ whole genome shotgun (WGS) entry which is preliminary data.</text>
</comment>
<name>A0A1B7Z8V3_9FLAO</name>
<dbReference type="Proteomes" id="UP000092164">
    <property type="component" value="Unassembled WGS sequence"/>
</dbReference>